<gene>
    <name evidence="2" type="ORF">Ahy_B06g082259</name>
</gene>
<dbReference type="InterPro" id="IPR044824">
    <property type="entry name" value="MAIN-like"/>
</dbReference>
<dbReference type="PANTHER" id="PTHR46033">
    <property type="entry name" value="PROTEIN MAIN-LIKE 2"/>
    <property type="match status" value="1"/>
</dbReference>
<dbReference type="AlphaFoldDB" id="A0A444YN27"/>
<dbReference type="Pfam" id="PF10536">
    <property type="entry name" value="PMD"/>
    <property type="match status" value="1"/>
</dbReference>
<dbReference type="Proteomes" id="UP000289738">
    <property type="component" value="Chromosome B06"/>
</dbReference>
<evidence type="ECO:0000313" key="3">
    <source>
        <dbReference type="Proteomes" id="UP000289738"/>
    </source>
</evidence>
<dbReference type="GO" id="GO:0010073">
    <property type="term" value="P:meristem maintenance"/>
    <property type="evidence" value="ECO:0007669"/>
    <property type="project" value="InterPro"/>
</dbReference>
<name>A0A444YN27_ARAHY</name>
<accession>A0A444YN27</accession>
<proteinExistence type="predicted"/>
<dbReference type="PANTHER" id="PTHR46033:SF8">
    <property type="entry name" value="PROTEIN MAINTENANCE OF MERISTEMS-LIKE"/>
    <property type="match status" value="1"/>
</dbReference>
<reference evidence="2 3" key="1">
    <citation type="submission" date="2019-01" db="EMBL/GenBank/DDBJ databases">
        <title>Sequencing of cultivated peanut Arachis hypogaea provides insights into genome evolution and oil improvement.</title>
        <authorList>
            <person name="Chen X."/>
        </authorList>
    </citation>
    <scope>NUCLEOTIDE SEQUENCE [LARGE SCALE GENOMIC DNA]</scope>
    <source>
        <strain evidence="3">cv. Fuhuasheng</strain>
        <tissue evidence="2">Leaves</tissue>
    </source>
</reference>
<dbReference type="EMBL" id="SDMP01000016">
    <property type="protein sequence ID" value="RYR03363.1"/>
    <property type="molecule type" value="Genomic_DNA"/>
</dbReference>
<protein>
    <recommendedName>
        <fullName evidence="1">Aminotransferase-like plant mobile domain-containing protein</fullName>
    </recommendedName>
</protein>
<organism evidence="2 3">
    <name type="scientific">Arachis hypogaea</name>
    <name type="common">Peanut</name>
    <dbReference type="NCBI Taxonomy" id="3818"/>
    <lineage>
        <taxon>Eukaryota</taxon>
        <taxon>Viridiplantae</taxon>
        <taxon>Streptophyta</taxon>
        <taxon>Embryophyta</taxon>
        <taxon>Tracheophyta</taxon>
        <taxon>Spermatophyta</taxon>
        <taxon>Magnoliopsida</taxon>
        <taxon>eudicotyledons</taxon>
        <taxon>Gunneridae</taxon>
        <taxon>Pentapetalae</taxon>
        <taxon>rosids</taxon>
        <taxon>fabids</taxon>
        <taxon>Fabales</taxon>
        <taxon>Fabaceae</taxon>
        <taxon>Papilionoideae</taxon>
        <taxon>50 kb inversion clade</taxon>
        <taxon>dalbergioids sensu lato</taxon>
        <taxon>Dalbergieae</taxon>
        <taxon>Pterocarpus clade</taxon>
        <taxon>Arachis</taxon>
    </lineage>
</organism>
<evidence type="ECO:0000259" key="1">
    <source>
        <dbReference type="Pfam" id="PF10536"/>
    </source>
</evidence>
<evidence type="ECO:0000313" key="2">
    <source>
        <dbReference type="EMBL" id="RYR03363.1"/>
    </source>
</evidence>
<comment type="caution">
    <text evidence="2">The sequence shown here is derived from an EMBL/GenBank/DDBJ whole genome shotgun (WGS) entry which is preliminary data.</text>
</comment>
<feature type="domain" description="Aminotransferase-like plant mobile" evidence="1">
    <location>
        <begin position="2"/>
        <end position="61"/>
    </location>
</feature>
<keyword evidence="3" id="KW-1185">Reference proteome</keyword>
<dbReference type="InterPro" id="IPR019557">
    <property type="entry name" value="AminoTfrase-like_pln_mobile"/>
</dbReference>
<sequence>MRGYIMQLIRGILFSDASDSQVHIRWLLLLEDLDRCGMFSWGSPVLAWLYRQMYRATEHSQEVTLLISA</sequence>